<organism evidence="1 2">
    <name type="scientific">Methylorubrum extorquens</name>
    <name type="common">Methylobacterium dichloromethanicum</name>
    <name type="synonym">Methylobacterium extorquens</name>
    <dbReference type="NCBI Taxonomy" id="408"/>
    <lineage>
        <taxon>Bacteria</taxon>
        <taxon>Pseudomonadati</taxon>
        <taxon>Pseudomonadota</taxon>
        <taxon>Alphaproteobacteria</taxon>
        <taxon>Hyphomicrobiales</taxon>
        <taxon>Methylobacteriaceae</taxon>
        <taxon>Methylorubrum</taxon>
    </lineage>
</organism>
<sequence>MALQTVDSFGAVDADTDDLLLDCFQDHEAYKAAREHRKFLIVGRKGSGKTAIFRKIVSESGIGQYCHGHSFSNYPWFHHDKQIKSGVPESECFRYSWEYVILISIAKIIVNDADTPWSEESLEAMTRLEMFLVDTYGSKSPELNGIFLPQTRIKLDPALTKQWGTLPNSISVQQIDVENLPVIIYEVNRSLLNIVMRCLNPSQDYHICFDELDRDFSANDLNYRLRLSGLLIAARDFNKAVRQAGKRMSVIVFLRDDILRYLKFEDKNKIVEDSSTLIEWDKQTTSRSLKDVMSKRFSRVLGIPEHGAWEAVFNEDLQMTGRQSKYQYILDRTFKRPRDVIKFSNEVLRCFKQDSESVEKFQNAHVASAREAHSKYMRKELVDEMQQHFPEEEAAFDLIRTIGSMMFTLRKIDEVYDELRGRGLAVPSVSKTLRELYNFSAIAFLKVGGAGGGSEWVWRYEDTDAEYDERATIFRVHSGLKEVLGLKQGRAFGREEIESSVSSDGLVEDSEENV</sequence>
<dbReference type="InterPro" id="IPR027417">
    <property type="entry name" value="P-loop_NTPase"/>
</dbReference>
<accession>A0AAX3WJN0</accession>
<dbReference type="AlphaFoldDB" id="A0AAX3WJN0"/>
<protein>
    <recommendedName>
        <fullName evidence="3">ATPase</fullName>
    </recommendedName>
</protein>
<dbReference type="EMBL" id="CP073633">
    <property type="protein sequence ID" value="WHQ70214.1"/>
    <property type="molecule type" value="Genomic_DNA"/>
</dbReference>
<evidence type="ECO:0008006" key="3">
    <source>
        <dbReference type="Google" id="ProtNLM"/>
    </source>
</evidence>
<dbReference type="RefSeq" id="WP_012251993.1">
    <property type="nucleotide sequence ID" value="NZ_CP073633.1"/>
</dbReference>
<evidence type="ECO:0000313" key="1">
    <source>
        <dbReference type="EMBL" id="WHQ70214.1"/>
    </source>
</evidence>
<reference evidence="1" key="1">
    <citation type="journal article" date="2022" name="Biotechnol. Bioprocess Eng.">
        <title>Pan-genome Analysis Reveals Comparative Genomic Features of Central Metabolic Pathways in Methylorubrum extorquens.</title>
        <authorList>
            <person name="Lee G.M."/>
            <person name="Scott-Nevros Z.K."/>
            <person name="Lee S.-M."/>
            <person name="Kim D."/>
        </authorList>
    </citation>
    <scope>NUCLEOTIDE SEQUENCE</scope>
    <source>
        <strain evidence="1">ATCC 55366</strain>
    </source>
</reference>
<dbReference type="Proteomes" id="UP001223720">
    <property type="component" value="Chromosome"/>
</dbReference>
<evidence type="ECO:0000313" key="2">
    <source>
        <dbReference type="Proteomes" id="UP001223720"/>
    </source>
</evidence>
<dbReference type="SUPFAM" id="SSF52540">
    <property type="entry name" value="P-loop containing nucleoside triphosphate hydrolases"/>
    <property type="match status" value="1"/>
</dbReference>
<name>A0AAX3WJN0_METEX</name>
<dbReference type="InterPro" id="IPR059206">
    <property type="entry name" value="Sll1717-like"/>
</dbReference>
<gene>
    <name evidence="1" type="ORF">KEC54_00655</name>
</gene>
<dbReference type="NCBIfam" id="NF047389">
    <property type="entry name" value="ATPase_Sll1717"/>
    <property type="match status" value="1"/>
</dbReference>
<proteinExistence type="predicted"/>